<feature type="domain" description="Tyr recombinase" evidence="3">
    <location>
        <begin position="67"/>
        <end position="264"/>
    </location>
</feature>
<evidence type="ECO:0000256" key="1">
    <source>
        <dbReference type="ARBA" id="ARBA00023172"/>
    </source>
</evidence>
<reference evidence="4 5" key="1">
    <citation type="submission" date="2019-06" db="EMBL/GenBank/DDBJ databases">
        <title>Description of Kitasatospora acidophila sp. nov. isolated from pine grove soil, and reclassification of Streptomyces novaecaesareae to Kitasatospora novaeceasareae comb. nov.</title>
        <authorList>
            <person name="Kim M.J."/>
        </authorList>
    </citation>
    <scope>NUCLEOTIDE SEQUENCE [LARGE SCALE GENOMIC DNA]</scope>
    <source>
        <strain evidence="4 5">MMS16-CNU292</strain>
    </source>
</reference>
<dbReference type="GO" id="GO:0015074">
    <property type="term" value="P:DNA integration"/>
    <property type="evidence" value="ECO:0007669"/>
    <property type="project" value="InterPro"/>
</dbReference>
<evidence type="ECO:0000259" key="3">
    <source>
        <dbReference type="PROSITE" id="PS51898"/>
    </source>
</evidence>
<evidence type="ECO:0000313" key="4">
    <source>
        <dbReference type="EMBL" id="TQF04651.1"/>
    </source>
</evidence>
<name>A0A540W6K5_9ACTN</name>
<dbReference type="AlphaFoldDB" id="A0A540W6K5"/>
<proteinExistence type="predicted"/>
<sequence>MHRPHASRSADGRSAVQRTALNAAIPEGLITFNPAARVELDPATKPKGLVWTPERVAQWQETDVKPSPVMVWTPQQTGAFLDSVADDRLYAMWHVITFRGLRRGEACGQPWSETNLDRSSLTVTAQLVQDGWEVEESDPKTDGSFRTVALDDDTVAVLRRHRERQQKERADWGPAWKETGRVFTNEDGSWLHPGKVTDMFERLVAASGLPPIRLHDLRHGAATLALAGGVDMKVVSEMLGHSSIKITSDTYTSVLPELAKDAAEAAAKLVPLQRKTEAEAHAKAAAKAAAEAEKAKRKAKKKAKSKANKAKG</sequence>
<dbReference type="EMBL" id="VIGB01000003">
    <property type="protein sequence ID" value="TQF04651.1"/>
    <property type="molecule type" value="Genomic_DNA"/>
</dbReference>
<evidence type="ECO:0000313" key="5">
    <source>
        <dbReference type="Proteomes" id="UP000319103"/>
    </source>
</evidence>
<protein>
    <submittedName>
        <fullName evidence="4">Site-specific integrase</fullName>
    </submittedName>
</protein>
<dbReference type="InterPro" id="IPR011010">
    <property type="entry name" value="DNA_brk_join_enz"/>
</dbReference>
<dbReference type="SUPFAM" id="SSF56349">
    <property type="entry name" value="DNA breaking-rejoining enzymes"/>
    <property type="match status" value="1"/>
</dbReference>
<dbReference type="Proteomes" id="UP000319103">
    <property type="component" value="Unassembled WGS sequence"/>
</dbReference>
<dbReference type="PANTHER" id="PTHR30349">
    <property type="entry name" value="PHAGE INTEGRASE-RELATED"/>
    <property type="match status" value="1"/>
</dbReference>
<dbReference type="GO" id="GO:0006310">
    <property type="term" value="P:DNA recombination"/>
    <property type="evidence" value="ECO:0007669"/>
    <property type="project" value="UniProtKB-KW"/>
</dbReference>
<dbReference type="PROSITE" id="PS51898">
    <property type="entry name" value="TYR_RECOMBINASE"/>
    <property type="match status" value="1"/>
</dbReference>
<accession>A0A540W6K5</accession>
<comment type="caution">
    <text evidence="4">The sequence shown here is derived from an EMBL/GenBank/DDBJ whole genome shotgun (WGS) entry which is preliminary data.</text>
</comment>
<dbReference type="InterPro" id="IPR013762">
    <property type="entry name" value="Integrase-like_cat_sf"/>
</dbReference>
<organism evidence="4 5">
    <name type="scientific">Kitasatospora acidiphila</name>
    <dbReference type="NCBI Taxonomy" id="2567942"/>
    <lineage>
        <taxon>Bacteria</taxon>
        <taxon>Bacillati</taxon>
        <taxon>Actinomycetota</taxon>
        <taxon>Actinomycetes</taxon>
        <taxon>Kitasatosporales</taxon>
        <taxon>Streptomycetaceae</taxon>
        <taxon>Kitasatospora</taxon>
    </lineage>
</organism>
<dbReference type="OrthoDB" id="9805859at2"/>
<keyword evidence="5" id="KW-1185">Reference proteome</keyword>
<feature type="compositionally biased region" description="Basic residues" evidence="2">
    <location>
        <begin position="295"/>
        <end position="312"/>
    </location>
</feature>
<dbReference type="PANTHER" id="PTHR30349:SF91">
    <property type="entry name" value="INTA PROTEIN"/>
    <property type="match status" value="1"/>
</dbReference>
<dbReference type="InterPro" id="IPR002104">
    <property type="entry name" value="Integrase_catalytic"/>
</dbReference>
<dbReference type="GO" id="GO:0003677">
    <property type="term" value="F:DNA binding"/>
    <property type="evidence" value="ECO:0007669"/>
    <property type="project" value="InterPro"/>
</dbReference>
<dbReference type="InterPro" id="IPR050090">
    <property type="entry name" value="Tyrosine_recombinase_XerCD"/>
</dbReference>
<dbReference type="Gene3D" id="1.10.443.10">
    <property type="entry name" value="Intergrase catalytic core"/>
    <property type="match status" value="1"/>
</dbReference>
<dbReference type="Pfam" id="PF00589">
    <property type="entry name" value="Phage_integrase"/>
    <property type="match status" value="1"/>
</dbReference>
<feature type="region of interest" description="Disordered" evidence="2">
    <location>
        <begin position="276"/>
        <end position="312"/>
    </location>
</feature>
<gene>
    <name evidence="4" type="ORF">E6W39_23550</name>
</gene>
<keyword evidence="1" id="KW-0233">DNA recombination</keyword>
<evidence type="ECO:0000256" key="2">
    <source>
        <dbReference type="SAM" id="MobiDB-lite"/>
    </source>
</evidence>
<dbReference type="CDD" id="cd01189">
    <property type="entry name" value="INT_ICEBs1_C_like"/>
    <property type="match status" value="1"/>
</dbReference>